<comment type="caution">
    <text evidence="1">The sequence shown here is derived from an EMBL/GenBank/DDBJ whole genome shotgun (WGS) entry which is preliminary data.</text>
</comment>
<organism evidence="1 2">
    <name type="scientific">Senna tora</name>
    <dbReference type="NCBI Taxonomy" id="362788"/>
    <lineage>
        <taxon>Eukaryota</taxon>
        <taxon>Viridiplantae</taxon>
        <taxon>Streptophyta</taxon>
        <taxon>Embryophyta</taxon>
        <taxon>Tracheophyta</taxon>
        <taxon>Spermatophyta</taxon>
        <taxon>Magnoliopsida</taxon>
        <taxon>eudicotyledons</taxon>
        <taxon>Gunneridae</taxon>
        <taxon>Pentapetalae</taxon>
        <taxon>rosids</taxon>
        <taxon>fabids</taxon>
        <taxon>Fabales</taxon>
        <taxon>Fabaceae</taxon>
        <taxon>Caesalpinioideae</taxon>
        <taxon>Cassia clade</taxon>
        <taxon>Senna</taxon>
    </lineage>
</organism>
<proteinExistence type="predicted"/>
<dbReference type="Proteomes" id="UP000634136">
    <property type="component" value="Unassembled WGS sequence"/>
</dbReference>
<gene>
    <name evidence="1" type="ORF">G2W53_017833</name>
</gene>
<keyword evidence="2" id="KW-1185">Reference proteome</keyword>
<dbReference type="AlphaFoldDB" id="A0A834WR60"/>
<sequence>MLRFTSLLTPLRAAVYTFPTLITLPDTTSINNKGTSCEAMVPSSVSEEFTKQRDRDGSKIAACVKRTFTLKYISILKQGLCNEYESC</sequence>
<name>A0A834WR60_9FABA</name>
<evidence type="ECO:0000313" key="1">
    <source>
        <dbReference type="EMBL" id="KAF7826669.1"/>
    </source>
</evidence>
<accession>A0A834WR60</accession>
<reference evidence="1" key="1">
    <citation type="submission" date="2020-09" db="EMBL/GenBank/DDBJ databases">
        <title>Genome-Enabled Discovery of Anthraquinone Biosynthesis in Senna tora.</title>
        <authorList>
            <person name="Kang S.-H."/>
            <person name="Pandey R.P."/>
            <person name="Lee C.-M."/>
            <person name="Sim J.-S."/>
            <person name="Jeong J.-T."/>
            <person name="Choi B.-S."/>
            <person name="Jung M."/>
            <person name="Ginzburg D."/>
            <person name="Zhao K."/>
            <person name="Won S.Y."/>
            <person name="Oh T.-J."/>
            <person name="Yu Y."/>
            <person name="Kim N.-H."/>
            <person name="Lee O.R."/>
            <person name="Lee T.-H."/>
            <person name="Bashyal P."/>
            <person name="Kim T.-S."/>
            <person name="Lee W.-H."/>
            <person name="Kawkins C."/>
            <person name="Kim C.-K."/>
            <person name="Kim J.S."/>
            <person name="Ahn B.O."/>
            <person name="Rhee S.Y."/>
            <person name="Sohng J.K."/>
        </authorList>
    </citation>
    <scope>NUCLEOTIDE SEQUENCE</scope>
    <source>
        <tissue evidence="1">Leaf</tissue>
    </source>
</reference>
<protein>
    <submittedName>
        <fullName evidence="1">Uncharacterized protein</fullName>
    </submittedName>
</protein>
<dbReference type="EMBL" id="JAAIUW010000006">
    <property type="protein sequence ID" value="KAF7826669.1"/>
    <property type="molecule type" value="Genomic_DNA"/>
</dbReference>
<evidence type="ECO:0000313" key="2">
    <source>
        <dbReference type="Proteomes" id="UP000634136"/>
    </source>
</evidence>